<comment type="caution">
    <text evidence="1">The sequence shown here is derived from an EMBL/GenBank/DDBJ whole genome shotgun (WGS) entry which is preliminary data.</text>
</comment>
<dbReference type="Gene3D" id="3.80.10.10">
    <property type="entry name" value="Ribonuclease Inhibitor"/>
    <property type="match status" value="1"/>
</dbReference>
<proteinExistence type="predicted"/>
<sequence length="51" mass="5909">MSSLLRVEIENCKGLKSFPEGLSLLPHLQDLRISQFCEDLNYFPFPDLQEP</sequence>
<gene>
    <name evidence="1" type="ORF">Sjap_004708</name>
</gene>
<protein>
    <submittedName>
        <fullName evidence="1">Uncharacterized protein</fullName>
    </submittedName>
</protein>
<evidence type="ECO:0000313" key="1">
    <source>
        <dbReference type="EMBL" id="KAK9144805.1"/>
    </source>
</evidence>
<reference evidence="1 2" key="1">
    <citation type="submission" date="2024-01" db="EMBL/GenBank/DDBJ databases">
        <title>Genome assemblies of Stephania.</title>
        <authorList>
            <person name="Yang L."/>
        </authorList>
    </citation>
    <scope>NUCLEOTIDE SEQUENCE [LARGE SCALE GENOMIC DNA]</scope>
    <source>
        <strain evidence="1">QJT</strain>
        <tissue evidence="1">Leaf</tissue>
    </source>
</reference>
<dbReference type="AlphaFoldDB" id="A0AAP0PKH0"/>
<dbReference type="InterPro" id="IPR032675">
    <property type="entry name" value="LRR_dom_sf"/>
</dbReference>
<name>A0AAP0PKH0_9MAGN</name>
<organism evidence="1 2">
    <name type="scientific">Stephania japonica</name>
    <dbReference type="NCBI Taxonomy" id="461633"/>
    <lineage>
        <taxon>Eukaryota</taxon>
        <taxon>Viridiplantae</taxon>
        <taxon>Streptophyta</taxon>
        <taxon>Embryophyta</taxon>
        <taxon>Tracheophyta</taxon>
        <taxon>Spermatophyta</taxon>
        <taxon>Magnoliopsida</taxon>
        <taxon>Ranunculales</taxon>
        <taxon>Menispermaceae</taxon>
        <taxon>Menispermoideae</taxon>
        <taxon>Cissampelideae</taxon>
        <taxon>Stephania</taxon>
    </lineage>
</organism>
<accession>A0AAP0PKH0</accession>
<evidence type="ECO:0000313" key="2">
    <source>
        <dbReference type="Proteomes" id="UP001417504"/>
    </source>
</evidence>
<dbReference type="EMBL" id="JBBNAE010000002">
    <property type="protein sequence ID" value="KAK9144805.1"/>
    <property type="molecule type" value="Genomic_DNA"/>
</dbReference>
<keyword evidence="2" id="KW-1185">Reference proteome</keyword>
<dbReference type="Proteomes" id="UP001417504">
    <property type="component" value="Unassembled WGS sequence"/>
</dbReference>